<gene>
    <name evidence="2" type="ORF">WOB96_01610</name>
</gene>
<evidence type="ECO:0000313" key="3">
    <source>
        <dbReference type="Proteomes" id="UP001446205"/>
    </source>
</evidence>
<accession>A0ABU9D556</accession>
<proteinExistence type="predicted"/>
<name>A0ABU9D556_9PROT</name>
<reference evidence="2 3" key="1">
    <citation type="submission" date="2024-04" db="EMBL/GenBank/DDBJ databases">
        <authorList>
            <person name="Abashina T."/>
            <person name="Shaikin A."/>
        </authorList>
    </citation>
    <scope>NUCLEOTIDE SEQUENCE [LARGE SCALE GENOMIC DNA]</scope>
    <source>
        <strain evidence="2 3">AAFK</strain>
    </source>
</reference>
<keyword evidence="3" id="KW-1185">Reference proteome</keyword>
<sequence length="136" mass="14863">MDNELAWGIITISMIIFLLVGLVATLLGLKTLNAANRLLQRVENEVGPRSAQVHQLLGKVQSFSGSADDKVRLVGKALHGVDLVAHKSMQGLYMAGENMGKSSLVLVGAKFLYNRHQSKRRNKAKRLLQKATATLD</sequence>
<keyword evidence="1" id="KW-0812">Transmembrane</keyword>
<keyword evidence="1" id="KW-0472">Membrane</keyword>
<dbReference type="Proteomes" id="UP001446205">
    <property type="component" value="Unassembled WGS sequence"/>
</dbReference>
<dbReference type="RefSeq" id="WP_341369513.1">
    <property type="nucleotide sequence ID" value="NZ_JBBPCO010000001.1"/>
</dbReference>
<keyword evidence="1" id="KW-1133">Transmembrane helix</keyword>
<organism evidence="2 3">
    <name type="scientific">Thermithiobacillus plumbiphilus</name>
    <dbReference type="NCBI Taxonomy" id="1729899"/>
    <lineage>
        <taxon>Bacteria</taxon>
        <taxon>Pseudomonadati</taxon>
        <taxon>Pseudomonadota</taxon>
        <taxon>Acidithiobacillia</taxon>
        <taxon>Acidithiobacillales</taxon>
        <taxon>Thermithiobacillaceae</taxon>
        <taxon>Thermithiobacillus</taxon>
    </lineage>
</organism>
<comment type="caution">
    <text evidence="2">The sequence shown here is derived from an EMBL/GenBank/DDBJ whole genome shotgun (WGS) entry which is preliminary data.</text>
</comment>
<evidence type="ECO:0000313" key="2">
    <source>
        <dbReference type="EMBL" id="MEK8088451.1"/>
    </source>
</evidence>
<protein>
    <submittedName>
        <fullName evidence="2">DUF948 domain-containing protein</fullName>
    </submittedName>
</protein>
<feature type="transmembrane region" description="Helical" evidence="1">
    <location>
        <begin position="6"/>
        <end position="29"/>
    </location>
</feature>
<evidence type="ECO:0000256" key="1">
    <source>
        <dbReference type="SAM" id="Phobius"/>
    </source>
</evidence>
<dbReference type="EMBL" id="JBBPCO010000001">
    <property type="protein sequence ID" value="MEK8088451.1"/>
    <property type="molecule type" value="Genomic_DNA"/>
</dbReference>